<organism evidence="8 9">
    <name type="scientific">Panagrolaimus davidi</name>
    <dbReference type="NCBI Taxonomy" id="227884"/>
    <lineage>
        <taxon>Eukaryota</taxon>
        <taxon>Metazoa</taxon>
        <taxon>Ecdysozoa</taxon>
        <taxon>Nematoda</taxon>
        <taxon>Chromadorea</taxon>
        <taxon>Rhabditida</taxon>
        <taxon>Tylenchina</taxon>
        <taxon>Panagrolaimomorpha</taxon>
        <taxon>Panagrolaimoidea</taxon>
        <taxon>Panagrolaimidae</taxon>
        <taxon>Panagrolaimus</taxon>
    </lineage>
</organism>
<keyword evidence="4" id="KW-0804">Transcription</keyword>
<feature type="region of interest" description="Disordered" evidence="6">
    <location>
        <begin position="374"/>
        <end position="421"/>
    </location>
</feature>
<evidence type="ECO:0000256" key="2">
    <source>
        <dbReference type="ARBA" id="ARBA00022853"/>
    </source>
</evidence>
<dbReference type="InterPro" id="IPR009057">
    <property type="entry name" value="Homeodomain-like_sf"/>
</dbReference>
<keyword evidence="2" id="KW-0156">Chromatin regulator</keyword>
<reference evidence="9" key="1">
    <citation type="submission" date="2022-11" db="UniProtKB">
        <authorList>
            <consortium name="WormBaseParasite"/>
        </authorList>
    </citation>
    <scope>IDENTIFICATION</scope>
</reference>
<dbReference type="Pfam" id="PF16282">
    <property type="entry name" value="SANT_DAMP1_like"/>
    <property type="match status" value="1"/>
</dbReference>
<feature type="region of interest" description="Disordered" evidence="6">
    <location>
        <begin position="649"/>
        <end position="720"/>
    </location>
</feature>
<proteinExistence type="predicted"/>
<dbReference type="Proteomes" id="UP000887578">
    <property type="component" value="Unplaced"/>
</dbReference>
<evidence type="ECO:0000259" key="7">
    <source>
        <dbReference type="PROSITE" id="PS50090"/>
    </source>
</evidence>
<feature type="compositionally biased region" description="Polar residues" evidence="6">
    <location>
        <begin position="649"/>
        <end position="669"/>
    </location>
</feature>
<dbReference type="GO" id="GO:0035267">
    <property type="term" value="C:NuA4 histone acetyltransferase complex"/>
    <property type="evidence" value="ECO:0007669"/>
    <property type="project" value="InterPro"/>
</dbReference>
<keyword evidence="5" id="KW-0539">Nucleus</keyword>
<accession>A0A914P9C0</accession>
<dbReference type="AlphaFoldDB" id="A0A914P9C0"/>
<dbReference type="Pfam" id="PF05499">
    <property type="entry name" value="DMAP1"/>
    <property type="match status" value="1"/>
</dbReference>
<keyword evidence="8" id="KW-1185">Reference proteome</keyword>
<dbReference type="GO" id="GO:0000122">
    <property type="term" value="P:negative regulation of transcription by RNA polymerase II"/>
    <property type="evidence" value="ECO:0007669"/>
    <property type="project" value="TreeGrafter"/>
</dbReference>
<feature type="compositionally biased region" description="Basic and acidic residues" evidence="6">
    <location>
        <begin position="78"/>
        <end position="91"/>
    </location>
</feature>
<dbReference type="SUPFAM" id="SSF46689">
    <property type="entry name" value="Homeodomain-like"/>
    <property type="match status" value="1"/>
</dbReference>
<evidence type="ECO:0000313" key="9">
    <source>
        <dbReference type="WBParaSite" id="PDA_v2.g11310.t1"/>
    </source>
</evidence>
<comment type="subcellular location">
    <subcellularLocation>
        <location evidence="1">Nucleus</location>
    </subcellularLocation>
</comment>
<dbReference type="PANTHER" id="PTHR12855:SF10">
    <property type="entry name" value="DNA METHYLTRANSFERASE 1-ASSOCIATED PROTEIN 1"/>
    <property type="match status" value="1"/>
</dbReference>
<feature type="domain" description="Myb-like" evidence="7">
    <location>
        <begin position="265"/>
        <end position="320"/>
    </location>
</feature>
<dbReference type="Gene3D" id="1.10.10.60">
    <property type="entry name" value="Homeodomain-like"/>
    <property type="match status" value="1"/>
</dbReference>
<feature type="compositionally biased region" description="Basic and acidic residues" evidence="6">
    <location>
        <begin position="690"/>
        <end position="720"/>
    </location>
</feature>
<evidence type="ECO:0000256" key="3">
    <source>
        <dbReference type="ARBA" id="ARBA00023015"/>
    </source>
</evidence>
<evidence type="ECO:0000256" key="1">
    <source>
        <dbReference type="ARBA" id="ARBA00004123"/>
    </source>
</evidence>
<name>A0A914P9C0_9BILA</name>
<keyword evidence="3" id="KW-0805">Transcription regulation</keyword>
<dbReference type="InterPro" id="IPR027109">
    <property type="entry name" value="Swc4/Dmap1"/>
</dbReference>
<feature type="compositionally biased region" description="Acidic residues" evidence="6">
    <location>
        <begin position="45"/>
        <end position="77"/>
    </location>
</feature>
<evidence type="ECO:0000256" key="6">
    <source>
        <dbReference type="SAM" id="MobiDB-lite"/>
    </source>
</evidence>
<sequence>MSSRDLSRVADSQLELSRSEESSSEDEEEKKEESNPAKSQRNSEEKEEENNEEAAEQEVEDEKMEVDNIDDNEDDGQVEEKEVIENDKEENTNDGFEIVNEADCITEQTSPKFNAEILFEESEPDEQFLVEKRLPNSEHKKELQNACHFYADSESHSVSTAVKQAFKIQSTSNTRFPRIELPDKNIKAKRWVKRTHVRHDGMKRVKWEREVDEFINDPAPFPRNPEHKDILNLTDEEYIIYFRKLDLEQMPSDDIMEERKIWPKEIGDSKRQWTLEETRYLISLYHKYTTRWSIIADQYNYKGLQPRSLYEIKTRFFFVFDLMCFVRDKRHLMSDYDPELEYATRKKREITFKITPKTQNRIATLEKELMEISPADLEPPPRPPPIPDAPAAAAVQKSVTTGRSSSSVPPSRMPSVPKYGSRANLDQTIDYKKKIEAASDISFLRFFNSQSAGPHLRSQEYRLVSNVNPKKRGNIENVIEGLGLLRRTVYNERIAKFYTKLSTNINVISELKAVYSIASAECQALHNEYCEKSGTQIKLEIPSLPQSAEGKPSICSLCEAPGQSSLNEEELEQQRLNETLEDYRKTFDTSKVPQQMSFVRGEVVNADSKNYGKRGSEVILQPKSTFKPIDISEKARKAQEIAQRLSIQNPLAPAATSSRACSPLKSSVPASRPERPGKVQTKPKLSNLEQFKEELKAMQEKRQERKDEREKDLQQRGFSKEEASRLKATIINPYLDDNWSEFSENLSTTNLYISFLPVDVSCFLTQC</sequence>
<dbReference type="InterPro" id="IPR008468">
    <property type="entry name" value="DMAP1"/>
</dbReference>
<dbReference type="GO" id="GO:0006281">
    <property type="term" value="P:DNA repair"/>
    <property type="evidence" value="ECO:0007669"/>
    <property type="project" value="InterPro"/>
</dbReference>
<dbReference type="PROSITE" id="PS50090">
    <property type="entry name" value="MYB_LIKE"/>
    <property type="match status" value="1"/>
</dbReference>
<dbReference type="GO" id="GO:0003714">
    <property type="term" value="F:transcription corepressor activity"/>
    <property type="evidence" value="ECO:0007669"/>
    <property type="project" value="TreeGrafter"/>
</dbReference>
<feature type="region of interest" description="Disordered" evidence="6">
    <location>
        <begin position="1"/>
        <end position="92"/>
    </location>
</feature>
<dbReference type="InterPro" id="IPR032563">
    <property type="entry name" value="DAMP1_SANT-like"/>
</dbReference>
<dbReference type="SMART" id="SM00717">
    <property type="entry name" value="SANT"/>
    <property type="match status" value="1"/>
</dbReference>
<dbReference type="GO" id="GO:0000812">
    <property type="term" value="C:Swr1 complex"/>
    <property type="evidence" value="ECO:0007669"/>
    <property type="project" value="TreeGrafter"/>
</dbReference>
<evidence type="ECO:0000256" key="4">
    <source>
        <dbReference type="ARBA" id="ARBA00023163"/>
    </source>
</evidence>
<dbReference type="InterPro" id="IPR001005">
    <property type="entry name" value="SANT/Myb"/>
</dbReference>
<dbReference type="WBParaSite" id="PDA_v2.g11310.t1">
    <property type="protein sequence ID" value="PDA_v2.g11310.t1"/>
    <property type="gene ID" value="PDA_v2.g11310"/>
</dbReference>
<protein>
    <submittedName>
        <fullName evidence="9">Myb-like domain-containing protein</fullName>
    </submittedName>
</protein>
<evidence type="ECO:0000256" key="5">
    <source>
        <dbReference type="ARBA" id="ARBA00023242"/>
    </source>
</evidence>
<dbReference type="PANTHER" id="PTHR12855">
    <property type="entry name" value="DNA METHYLTRANSFERASE 1-ASSOCIATED PROTEIN 1 FAMILY MEMBER"/>
    <property type="match status" value="1"/>
</dbReference>
<feature type="compositionally biased region" description="Pro residues" evidence="6">
    <location>
        <begin position="377"/>
        <end position="388"/>
    </location>
</feature>
<feature type="compositionally biased region" description="Low complexity" evidence="6">
    <location>
        <begin position="403"/>
        <end position="417"/>
    </location>
</feature>
<dbReference type="GO" id="GO:0006338">
    <property type="term" value="P:chromatin remodeling"/>
    <property type="evidence" value="ECO:0007669"/>
    <property type="project" value="InterPro"/>
</dbReference>
<evidence type="ECO:0000313" key="8">
    <source>
        <dbReference type="Proteomes" id="UP000887578"/>
    </source>
</evidence>